<sequence length="281" mass="32071">MKTNLIKQSICLSFLFFIAFTTKATAQEYMDAYVRYAVTHIADSTRKDSPVKQDMYVYVSPNYSYYSKMKPEAFAPNQMTFSYDNTPSDAVDSYLYSKTLQQYFKMEFVGNLFRVQTEKKTIDWDIKEEEKEIGGYQCIKAIGTFGGRTYEAWYTPELPYAYGPWKLDGLPGLILEARDLNSDIIFAYSGFNKMSEKFDFAELLGLDETSPEKIAKAKKAMEADMLASVLASVPAGSNVTFKGEDGKEISKEEAEMLIQQNKKKQAKEKSFELNNPVEIHK</sequence>
<reference evidence="3 4" key="1">
    <citation type="submission" date="2018-06" db="EMBL/GenBank/DDBJ databases">
        <authorList>
            <consortium name="Pathogen Informatics"/>
            <person name="Doyle S."/>
        </authorList>
    </citation>
    <scope>NUCLEOTIDE SEQUENCE [LARGE SCALE GENOMIC DNA]</scope>
    <source>
        <strain evidence="3 4">NCTC11388</strain>
    </source>
</reference>
<accession>A0A380CQ38</accession>
<feature type="region of interest" description="Disordered" evidence="1">
    <location>
        <begin position="259"/>
        <end position="281"/>
    </location>
</feature>
<organism evidence="3 4">
    <name type="scientific">Sphingobacterium spiritivorum</name>
    <name type="common">Flavobacterium spiritivorum</name>
    <dbReference type="NCBI Taxonomy" id="258"/>
    <lineage>
        <taxon>Bacteria</taxon>
        <taxon>Pseudomonadati</taxon>
        <taxon>Bacteroidota</taxon>
        <taxon>Sphingobacteriia</taxon>
        <taxon>Sphingobacteriales</taxon>
        <taxon>Sphingobacteriaceae</taxon>
        <taxon>Sphingobacterium</taxon>
    </lineage>
</organism>
<gene>
    <name evidence="3" type="ORF">NCTC11388_03937</name>
</gene>
<dbReference type="Pfam" id="PF09697">
    <property type="entry name" value="Porph_ging"/>
    <property type="match status" value="1"/>
</dbReference>
<dbReference type="Proteomes" id="UP000254893">
    <property type="component" value="Unassembled WGS sequence"/>
</dbReference>
<dbReference type="RefSeq" id="WP_115171305.1">
    <property type="nucleotide sequence ID" value="NZ_UGYW01000002.1"/>
</dbReference>
<feature type="chain" id="PRO_5016739515" evidence="2">
    <location>
        <begin position="27"/>
        <end position="281"/>
    </location>
</feature>
<feature type="signal peptide" evidence="2">
    <location>
        <begin position="1"/>
        <end position="26"/>
    </location>
</feature>
<dbReference type="NCBIfam" id="TIGR01200">
    <property type="entry name" value="GLPGLI"/>
    <property type="match status" value="1"/>
</dbReference>
<evidence type="ECO:0000313" key="4">
    <source>
        <dbReference type="Proteomes" id="UP000254893"/>
    </source>
</evidence>
<evidence type="ECO:0000256" key="2">
    <source>
        <dbReference type="SAM" id="SignalP"/>
    </source>
</evidence>
<name>A0A380CQ38_SPHSI</name>
<evidence type="ECO:0000313" key="3">
    <source>
        <dbReference type="EMBL" id="SUJ26356.1"/>
    </source>
</evidence>
<proteinExistence type="predicted"/>
<evidence type="ECO:0000256" key="1">
    <source>
        <dbReference type="SAM" id="MobiDB-lite"/>
    </source>
</evidence>
<dbReference type="InterPro" id="IPR005901">
    <property type="entry name" value="GLPGLI"/>
</dbReference>
<dbReference type="EMBL" id="UGYW01000002">
    <property type="protein sequence ID" value="SUJ26356.1"/>
    <property type="molecule type" value="Genomic_DNA"/>
</dbReference>
<dbReference type="AlphaFoldDB" id="A0A380CQ38"/>
<keyword evidence="2" id="KW-0732">Signal</keyword>
<protein>
    <submittedName>
        <fullName evidence="3">GLPGLI family protein</fullName>
    </submittedName>
</protein>